<accession>A0ABN2MPF7</accession>
<keyword evidence="3" id="KW-1185">Reference proteome</keyword>
<dbReference type="Proteomes" id="UP001501746">
    <property type="component" value="Unassembled WGS sequence"/>
</dbReference>
<dbReference type="Pfam" id="PF07811">
    <property type="entry name" value="TadE"/>
    <property type="match status" value="1"/>
</dbReference>
<evidence type="ECO:0000313" key="3">
    <source>
        <dbReference type="Proteomes" id="UP001501746"/>
    </source>
</evidence>
<feature type="domain" description="TadE-like" evidence="1">
    <location>
        <begin position="2"/>
        <end position="40"/>
    </location>
</feature>
<proteinExistence type="predicted"/>
<organism evidence="2 3">
    <name type="scientific">Agromyces salentinus</name>
    <dbReference type="NCBI Taxonomy" id="269421"/>
    <lineage>
        <taxon>Bacteria</taxon>
        <taxon>Bacillati</taxon>
        <taxon>Actinomycetota</taxon>
        <taxon>Actinomycetes</taxon>
        <taxon>Micrococcales</taxon>
        <taxon>Microbacteriaceae</taxon>
        <taxon>Agromyces</taxon>
    </lineage>
</organism>
<dbReference type="InterPro" id="IPR012495">
    <property type="entry name" value="TadE-like_dom"/>
</dbReference>
<sequence>MAEFTLVGVLLVLLALAVVQLALSLHVRNTLLDAAAEGARFASLAGASSAEGVQRTRDLIDAAIASSYAEDATAATVSISGVPAIEIRVRATLPVIGLLGLANGLEVAGHAPIEAVE</sequence>
<dbReference type="RefSeq" id="WP_246205588.1">
    <property type="nucleotide sequence ID" value="NZ_BAAANK010000004.1"/>
</dbReference>
<protein>
    <recommendedName>
        <fullName evidence="1">TadE-like domain-containing protein</fullName>
    </recommendedName>
</protein>
<gene>
    <name evidence="2" type="ORF">GCM10009750_17020</name>
</gene>
<name>A0ABN2MPF7_9MICO</name>
<evidence type="ECO:0000259" key="1">
    <source>
        <dbReference type="Pfam" id="PF07811"/>
    </source>
</evidence>
<comment type="caution">
    <text evidence="2">The sequence shown here is derived from an EMBL/GenBank/DDBJ whole genome shotgun (WGS) entry which is preliminary data.</text>
</comment>
<reference evidence="2 3" key="1">
    <citation type="journal article" date="2019" name="Int. J. Syst. Evol. Microbiol.">
        <title>The Global Catalogue of Microorganisms (GCM) 10K type strain sequencing project: providing services to taxonomists for standard genome sequencing and annotation.</title>
        <authorList>
            <consortium name="The Broad Institute Genomics Platform"/>
            <consortium name="The Broad Institute Genome Sequencing Center for Infectious Disease"/>
            <person name="Wu L."/>
            <person name="Ma J."/>
        </authorList>
    </citation>
    <scope>NUCLEOTIDE SEQUENCE [LARGE SCALE GENOMIC DNA]</scope>
    <source>
        <strain evidence="2 3">JCM 14323</strain>
    </source>
</reference>
<dbReference type="EMBL" id="BAAANK010000004">
    <property type="protein sequence ID" value="GAA1833293.1"/>
    <property type="molecule type" value="Genomic_DNA"/>
</dbReference>
<evidence type="ECO:0000313" key="2">
    <source>
        <dbReference type="EMBL" id="GAA1833293.1"/>
    </source>
</evidence>